<dbReference type="SUPFAM" id="SSF46894">
    <property type="entry name" value="C-terminal effector domain of the bipartite response regulators"/>
    <property type="match status" value="1"/>
</dbReference>
<feature type="domain" description="HTH luxR-type" evidence="6">
    <location>
        <begin position="142"/>
        <end position="207"/>
    </location>
</feature>
<keyword evidence="1 5" id="KW-0597">Phosphoprotein</keyword>
<dbReference type="Pfam" id="PF00072">
    <property type="entry name" value="Response_reg"/>
    <property type="match status" value="1"/>
</dbReference>
<evidence type="ECO:0000256" key="2">
    <source>
        <dbReference type="ARBA" id="ARBA00023015"/>
    </source>
</evidence>
<feature type="domain" description="Response regulatory" evidence="7">
    <location>
        <begin position="3"/>
        <end position="119"/>
    </location>
</feature>
<dbReference type="CDD" id="cd06170">
    <property type="entry name" value="LuxR_C_like"/>
    <property type="match status" value="1"/>
</dbReference>
<name>A0ABS9K977_9BACT</name>
<dbReference type="PROSITE" id="PS50110">
    <property type="entry name" value="RESPONSE_REGULATORY"/>
    <property type="match status" value="1"/>
</dbReference>
<organism evidence="8 9">
    <name type="scientific">Rhodohalobacter sulfatireducens</name>
    <dbReference type="NCBI Taxonomy" id="2911366"/>
    <lineage>
        <taxon>Bacteria</taxon>
        <taxon>Pseudomonadati</taxon>
        <taxon>Balneolota</taxon>
        <taxon>Balneolia</taxon>
        <taxon>Balneolales</taxon>
        <taxon>Balneolaceae</taxon>
        <taxon>Rhodohalobacter</taxon>
    </lineage>
</organism>
<evidence type="ECO:0000313" key="9">
    <source>
        <dbReference type="Proteomes" id="UP001165366"/>
    </source>
</evidence>
<dbReference type="CDD" id="cd17535">
    <property type="entry name" value="REC_NarL-like"/>
    <property type="match status" value="1"/>
</dbReference>
<protein>
    <submittedName>
        <fullName evidence="8">Response regulator transcription factor</fullName>
    </submittedName>
</protein>
<dbReference type="SMART" id="SM00421">
    <property type="entry name" value="HTH_LUXR"/>
    <property type="match status" value="1"/>
</dbReference>
<dbReference type="RefSeq" id="WP_237852232.1">
    <property type="nucleotide sequence ID" value="NZ_JAKLWS010000002.1"/>
</dbReference>
<dbReference type="SMART" id="SM00448">
    <property type="entry name" value="REC"/>
    <property type="match status" value="1"/>
</dbReference>
<dbReference type="InterPro" id="IPR016032">
    <property type="entry name" value="Sig_transdc_resp-reg_C-effctor"/>
</dbReference>
<reference evidence="8" key="1">
    <citation type="submission" date="2022-01" db="EMBL/GenBank/DDBJ databases">
        <authorList>
            <person name="Wang Y."/>
        </authorList>
    </citation>
    <scope>NUCLEOTIDE SEQUENCE</scope>
    <source>
        <strain evidence="8">WB101</strain>
    </source>
</reference>
<dbReference type="PRINTS" id="PR00038">
    <property type="entry name" value="HTHLUXR"/>
</dbReference>
<keyword evidence="3" id="KW-0238">DNA-binding</keyword>
<evidence type="ECO:0000259" key="7">
    <source>
        <dbReference type="PROSITE" id="PS50110"/>
    </source>
</evidence>
<comment type="caution">
    <text evidence="8">The sequence shown here is derived from an EMBL/GenBank/DDBJ whole genome shotgun (WGS) entry which is preliminary data.</text>
</comment>
<dbReference type="Proteomes" id="UP001165366">
    <property type="component" value="Unassembled WGS sequence"/>
</dbReference>
<dbReference type="InterPro" id="IPR001789">
    <property type="entry name" value="Sig_transdc_resp-reg_receiver"/>
</dbReference>
<gene>
    <name evidence="8" type="ORF">L6773_02340</name>
</gene>
<keyword evidence="4" id="KW-0804">Transcription</keyword>
<dbReference type="Gene3D" id="3.40.50.2300">
    <property type="match status" value="1"/>
</dbReference>
<dbReference type="PANTHER" id="PTHR43214">
    <property type="entry name" value="TWO-COMPONENT RESPONSE REGULATOR"/>
    <property type="match status" value="1"/>
</dbReference>
<dbReference type="InterPro" id="IPR000792">
    <property type="entry name" value="Tscrpt_reg_LuxR_C"/>
</dbReference>
<feature type="modified residue" description="4-aspartylphosphate" evidence="5">
    <location>
        <position position="54"/>
    </location>
</feature>
<dbReference type="InterPro" id="IPR039420">
    <property type="entry name" value="WalR-like"/>
</dbReference>
<keyword evidence="2" id="KW-0805">Transcription regulation</keyword>
<dbReference type="EMBL" id="JAKLWS010000002">
    <property type="protein sequence ID" value="MCG2587388.1"/>
    <property type="molecule type" value="Genomic_DNA"/>
</dbReference>
<dbReference type="PROSITE" id="PS50043">
    <property type="entry name" value="HTH_LUXR_2"/>
    <property type="match status" value="1"/>
</dbReference>
<dbReference type="Pfam" id="PF00196">
    <property type="entry name" value="GerE"/>
    <property type="match status" value="1"/>
</dbReference>
<dbReference type="InterPro" id="IPR011006">
    <property type="entry name" value="CheY-like_superfamily"/>
</dbReference>
<keyword evidence="9" id="KW-1185">Reference proteome</keyword>
<dbReference type="SUPFAM" id="SSF52172">
    <property type="entry name" value="CheY-like"/>
    <property type="match status" value="1"/>
</dbReference>
<evidence type="ECO:0000256" key="4">
    <source>
        <dbReference type="ARBA" id="ARBA00023163"/>
    </source>
</evidence>
<evidence type="ECO:0000313" key="8">
    <source>
        <dbReference type="EMBL" id="MCG2587388.1"/>
    </source>
</evidence>
<evidence type="ECO:0000256" key="3">
    <source>
        <dbReference type="ARBA" id="ARBA00023125"/>
    </source>
</evidence>
<dbReference type="PANTHER" id="PTHR43214:SF41">
    <property type="entry name" value="NITRATE_NITRITE RESPONSE REGULATOR PROTEIN NARP"/>
    <property type="match status" value="1"/>
</dbReference>
<proteinExistence type="predicted"/>
<accession>A0ABS9K977</accession>
<sequence>MIRVAIADDHQMFIDGIRSILDNVSYITIVAEAKDGLELIKAVEKENPDIVLTDIRMPGMDGIAAVKYLTENYSHIPVLALSMFDQEEEVIDMLKAGAAGYIIKKAGKDELVTAIQKLVNRGHYYSDSISANVHKWLENPEMVEELTPLTKRERQILKLIADGKTSQQIARFLKISKYTVDTHRKNIHKKLDIKTNTGLVKYVLENMQ</sequence>
<evidence type="ECO:0000256" key="1">
    <source>
        <dbReference type="ARBA" id="ARBA00022553"/>
    </source>
</evidence>
<dbReference type="PROSITE" id="PS00622">
    <property type="entry name" value="HTH_LUXR_1"/>
    <property type="match status" value="1"/>
</dbReference>
<evidence type="ECO:0000259" key="6">
    <source>
        <dbReference type="PROSITE" id="PS50043"/>
    </source>
</evidence>
<evidence type="ECO:0000256" key="5">
    <source>
        <dbReference type="PROSITE-ProRule" id="PRU00169"/>
    </source>
</evidence>
<reference evidence="8" key="2">
    <citation type="submission" date="2024-05" db="EMBL/GenBank/DDBJ databases">
        <title>Rhodohalobacter halophilus gen. nov., sp. nov., a moderately halophilic member of the family Balneolaceae.</title>
        <authorList>
            <person name="Xia J."/>
        </authorList>
    </citation>
    <scope>NUCLEOTIDE SEQUENCE</scope>
    <source>
        <strain evidence="8">WB101</strain>
    </source>
</reference>
<dbReference type="InterPro" id="IPR058245">
    <property type="entry name" value="NreC/VraR/RcsB-like_REC"/>
</dbReference>